<name>B4RH03_PHEZH</name>
<evidence type="ECO:0000313" key="3">
    <source>
        <dbReference type="Proteomes" id="UP000001868"/>
    </source>
</evidence>
<dbReference type="InterPro" id="IPR023606">
    <property type="entry name" value="CoA-Trfase_III_dom_1_sf"/>
</dbReference>
<proteinExistence type="predicted"/>
<dbReference type="InterPro" id="IPR044855">
    <property type="entry name" value="CoA-Trfase_III_dom3_sf"/>
</dbReference>
<dbReference type="STRING" id="450851.PHZ_c2542"/>
<organism evidence="2 3">
    <name type="scientific">Phenylobacterium zucineum (strain HLK1)</name>
    <dbReference type="NCBI Taxonomy" id="450851"/>
    <lineage>
        <taxon>Bacteria</taxon>
        <taxon>Pseudomonadati</taxon>
        <taxon>Pseudomonadota</taxon>
        <taxon>Alphaproteobacteria</taxon>
        <taxon>Caulobacterales</taxon>
        <taxon>Caulobacteraceae</taxon>
        <taxon>Phenylobacterium</taxon>
    </lineage>
</organism>
<dbReference type="Pfam" id="PF02515">
    <property type="entry name" value="CoA_transf_3"/>
    <property type="match status" value="1"/>
</dbReference>
<dbReference type="AlphaFoldDB" id="B4RH03"/>
<gene>
    <name evidence="2" type="ordered locus">PHZ_c2542</name>
</gene>
<keyword evidence="3" id="KW-1185">Reference proteome</keyword>
<protein>
    <submittedName>
        <fullName evidence="2">Acyl-CoA transferase/carnitine dehydratase</fullName>
    </submittedName>
</protein>
<evidence type="ECO:0000256" key="1">
    <source>
        <dbReference type="ARBA" id="ARBA00022679"/>
    </source>
</evidence>
<sequence>MEPSQTPQDKLPLSGVRVLDLSRMVAAPWATQILGDLGAEVIKVERPGVGDDMRGYGPPFLKDREGRDDDSPYHLAVNRNKKSITVNLASPEGRELIRGLAAASDVLVENYKVGDLKRHGLDYESLAALNPNLVYCSVTGFGQTGPYAHQPGLDSLFQAMSGLMSITGDPDVPPQKVGVAISDFTAGMYATVAIFAALRHRDMNGGGGQHIDISLLDCQMAALSHRAQTYLVSGEVPQRNGASTPGNQPAGLYAVADGQIILSAGSETQFANLARALGRPEMAADARFATRQARVQNVAALTREMEEVLATRPRRRWIELFQAAGVMCAPINTIADAFEDPQVRHRGIVVKTPHPTAGETPLIASPIRLSKTPVRPFATPPRLGQHTEEVLGEVLGMDAGEIEQLRSKGAV</sequence>
<accession>B4RH03</accession>
<dbReference type="PANTHER" id="PTHR48207">
    <property type="entry name" value="SUCCINATE--HYDROXYMETHYLGLUTARATE COA-TRANSFERASE"/>
    <property type="match status" value="1"/>
</dbReference>
<keyword evidence="1 2" id="KW-0808">Transferase</keyword>
<dbReference type="KEGG" id="pzu:PHZ_c2542"/>
<dbReference type="Gene3D" id="3.40.50.10540">
    <property type="entry name" value="Crotonobetainyl-coa:carnitine coa-transferase, domain 1"/>
    <property type="match status" value="1"/>
</dbReference>
<dbReference type="Gene3D" id="3.30.1540.10">
    <property type="entry name" value="formyl-coa transferase, domain 3"/>
    <property type="match status" value="1"/>
</dbReference>
<reference evidence="2 3" key="1">
    <citation type="journal article" date="2008" name="BMC Genomics">
        <title>Complete genome of Phenylobacterium zucineum - a novel facultative intracellular bacterium isolated from human erythroleukemia cell line K562.</title>
        <authorList>
            <person name="Luo Y."/>
            <person name="Xu X."/>
            <person name="Ding Z."/>
            <person name="Liu Z."/>
            <person name="Zhang B."/>
            <person name="Yan Z."/>
            <person name="Sun J."/>
            <person name="Hu S."/>
            <person name="Hu X."/>
        </authorList>
    </citation>
    <scope>NUCLEOTIDE SEQUENCE [LARGE SCALE GENOMIC DNA]</scope>
    <source>
        <strain evidence="2 3">HLK1</strain>
    </source>
</reference>
<dbReference type="HOGENOM" id="CLU_033975_0_0_5"/>
<dbReference type="InterPro" id="IPR050483">
    <property type="entry name" value="CoA-transferase_III_domain"/>
</dbReference>
<dbReference type="GO" id="GO:0008410">
    <property type="term" value="F:CoA-transferase activity"/>
    <property type="evidence" value="ECO:0007669"/>
    <property type="project" value="TreeGrafter"/>
</dbReference>
<dbReference type="eggNOG" id="COG1804">
    <property type="taxonomic scope" value="Bacteria"/>
</dbReference>
<dbReference type="RefSeq" id="WP_012523089.1">
    <property type="nucleotide sequence ID" value="NC_011144.1"/>
</dbReference>
<dbReference type="InterPro" id="IPR003673">
    <property type="entry name" value="CoA-Trfase_fam_III"/>
</dbReference>
<dbReference type="EMBL" id="CP000747">
    <property type="protein sequence ID" value="ACG78951.1"/>
    <property type="molecule type" value="Genomic_DNA"/>
</dbReference>
<dbReference type="Proteomes" id="UP000001868">
    <property type="component" value="Chromosome"/>
</dbReference>
<dbReference type="PANTHER" id="PTHR48207:SF3">
    <property type="entry name" value="SUCCINATE--HYDROXYMETHYLGLUTARATE COA-TRANSFERASE"/>
    <property type="match status" value="1"/>
</dbReference>
<evidence type="ECO:0000313" key="2">
    <source>
        <dbReference type="EMBL" id="ACG78951.1"/>
    </source>
</evidence>
<dbReference type="SUPFAM" id="SSF89796">
    <property type="entry name" value="CoA-transferase family III (CaiB/BaiF)"/>
    <property type="match status" value="1"/>
</dbReference>